<protein>
    <submittedName>
        <fullName evidence="1">Uncharacterized protein</fullName>
    </submittedName>
</protein>
<reference evidence="1" key="2">
    <citation type="journal article" date="2015" name="Data Brief">
        <title>Shoot transcriptome of the giant reed, Arundo donax.</title>
        <authorList>
            <person name="Barrero R.A."/>
            <person name="Guerrero F.D."/>
            <person name="Moolhuijzen P."/>
            <person name="Goolsby J.A."/>
            <person name="Tidwell J."/>
            <person name="Bellgard S.E."/>
            <person name="Bellgard M.I."/>
        </authorList>
    </citation>
    <scope>NUCLEOTIDE SEQUENCE</scope>
    <source>
        <tissue evidence="1">Shoot tissue taken approximately 20 cm above the soil surface</tissue>
    </source>
</reference>
<sequence>MFTIYNLFYLKYHISIETTSRSVTLDTMSMS</sequence>
<accession>A0A0A8YCD7</accession>
<dbReference type="EMBL" id="GBRH01274787">
    <property type="protein sequence ID" value="JAD23108.1"/>
    <property type="molecule type" value="Transcribed_RNA"/>
</dbReference>
<evidence type="ECO:0000313" key="1">
    <source>
        <dbReference type="EMBL" id="JAD23108.1"/>
    </source>
</evidence>
<dbReference type="AlphaFoldDB" id="A0A0A8YCD7"/>
<name>A0A0A8YCD7_ARUDO</name>
<proteinExistence type="predicted"/>
<reference evidence="1" key="1">
    <citation type="submission" date="2014-09" db="EMBL/GenBank/DDBJ databases">
        <authorList>
            <person name="Magalhaes I.L.F."/>
            <person name="Oliveira U."/>
            <person name="Santos F.R."/>
            <person name="Vidigal T.H.D.A."/>
            <person name="Brescovit A.D."/>
            <person name="Santos A.J."/>
        </authorList>
    </citation>
    <scope>NUCLEOTIDE SEQUENCE</scope>
    <source>
        <tissue evidence="1">Shoot tissue taken approximately 20 cm above the soil surface</tissue>
    </source>
</reference>
<organism evidence="1">
    <name type="scientific">Arundo donax</name>
    <name type="common">Giant reed</name>
    <name type="synonym">Donax arundinaceus</name>
    <dbReference type="NCBI Taxonomy" id="35708"/>
    <lineage>
        <taxon>Eukaryota</taxon>
        <taxon>Viridiplantae</taxon>
        <taxon>Streptophyta</taxon>
        <taxon>Embryophyta</taxon>
        <taxon>Tracheophyta</taxon>
        <taxon>Spermatophyta</taxon>
        <taxon>Magnoliopsida</taxon>
        <taxon>Liliopsida</taxon>
        <taxon>Poales</taxon>
        <taxon>Poaceae</taxon>
        <taxon>PACMAD clade</taxon>
        <taxon>Arundinoideae</taxon>
        <taxon>Arundineae</taxon>
        <taxon>Arundo</taxon>
    </lineage>
</organism>